<keyword evidence="7 16" id="KW-0853">WD repeat</keyword>
<dbReference type="PROSITE" id="PS50294">
    <property type="entry name" value="WD_REPEATS_REGION"/>
    <property type="match status" value="1"/>
</dbReference>
<feature type="compositionally biased region" description="Polar residues" evidence="17">
    <location>
        <begin position="1119"/>
        <end position="1129"/>
    </location>
</feature>
<evidence type="ECO:0000313" key="18">
    <source>
        <dbReference type="EMBL" id="KAG2223326.1"/>
    </source>
</evidence>
<feature type="compositionally biased region" description="Low complexity" evidence="17">
    <location>
        <begin position="1023"/>
        <end position="1039"/>
    </location>
</feature>
<dbReference type="AlphaFoldDB" id="A0A8H7VHN8"/>
<reference evidence="18 19" key="1">
    <citation type="submission" date="2020-12" db="EMBL/GenBank/DDBJ databases">
        <title>Metabolic potential, ecology and presence of endohyphal bacteria is reflected in genomic diversity of Mucoromycotina.</title>
        <authorList>
            <person name="Muszewska A."/>
            <person name="Okrasinska A."/>
            <person name="Steczkiewicz K."/>
            <person name="Drgas O."/>
            <person name="Orlowska M."/>
            <person name="Perlinska-Lenart U."/>
            <person name="Aleksandrzak-Piekarczyk T."/>
            <person name="Szatraj K."/>
            <person name="Zielenkiewicz U."/>
            <person name="Pilsyk S."/>
            <person name="Malc E."/>
            <person name="Mieczkowski P."/>
            <person name="Kruszewska J.S."/>
            <person name="Biernat P."/>
            <person name="Pawlowska J."/>
        </authorList>
    </citation>
    <scope>NUCLEOTIDE SEQUENCE [LARGE SCALE GENOMIC DNA]</scope>
    <source>
        <strain evidence="18 19">CBS 142.35</strain>
    </source>
</reference>
<feature type="compositionally biased region" description="Pro residues" evidence="17">
    <location>
        <begin position="1191"/>
        <end position="1219"/>
    </location>
</feature>
<keyword evidence="6" id="KW-0813">Transport</keyword>
<evidence type="ECO:0000256" key="5">
    <source>
        <dbReference type="ARBA" id="ARBA00021236"/>
    </source>
</evidence>
<comment type="caution">
    <text evidence="18">The sequence shown here is derived from an EMBL/GenBank/DDBJ whole genome shotgun (WGS) entry which is preliminary data.</text>
</comment>
<feature type="repeat" description="WD" evidence="16">
    <location>
        <begin position="120"/>
        <end position="154"/>
    </location>
</feature>
<gene>
    <name evidence="18" type="ORF">INT45_008983</name>
</gene>
<evidence type="ECO:0000256" key="16">
    <source>
        <dbReference type="PROSITE-ProRule" id="PRU00221"/>
    </source>
</evidence>
<keyword evidence="11" id="KW-0653">Protein transport</keyword>
<dbReference type="InterPro" id="IPR015943">
    <property type="entry name" value="WD40/YVTN_repeat-like_dom_sf"/>
</dbReference>
<dbReference type="InterPro" id="IPR040251">
    <property type="entry name" value="SEC31-like"/>
</dbReference>
<evidence type="ECO:0000256" key="17">
    <source>
        <dbReference type="SAM" id="MobiDB-lite"/>
    </source>
</evidence>
<feature type="compositionally biased region" description="Low complexity" evidence="17">
    <location>
        <begin position="1075"/>
        <end position="1096"/>
    </location>
</feature>
<dbReference type="OrthoDB" id="542917at2759"/>
<feature type="compositionally biased region" description="Low complexity" evidence="17">
    <location>
        <begin position="570"/>
        <end position="579"/>
    </location>
</feature>
<feature type="region of interest" description="Disordered" evidence="17">
    <location>
        <begin position="1053"/>
        <end position="1275"/>
    </location>
</feature>
<evidence type="ECO:0000256" key="8">
    <source>
        <dbReference type="ARBA" id="ARBA00022737"/>
    </source>
</evidence>
<feature type="compositionally biased region" description="Low complexity" evidence="17">
    <location>
        <begin position="1181"/>
        <end position="1190"/>
    </location>
</feature>
<comment type="function">
    <text evidence="14">Component of the coat protein complex II (COPII) which promotes the formation of transport vesicles from the endoplasmic reticulum (ER). The coat has two main functions, the physical deformation of the endoplasmic reticulum membrane into vesicles and the selection of cargo molecules.</text>
</comment>
<feature type="compositionally biased region" description="Basic and acidic residues" evidence="17">
    <location>
        <begin position="584"/>
        <end position="595"/>
    </location>
</feature>
<evidence type="ECO:0000256" key="15">
    <source>
        <dbReference type="ARBA" id="ARBA00025864"/>
    </source>
</evidence>
<accession>A0A8H7VHN8</accession>
<evidence type="ECO:0000313" key="19">
    <source>
        <dbReference type="Proteomes" id="UP000646827"/>
    </source>
</evidence>
<feature type="non-terminal residue" evidence="18">
    <location>
        <position position="1"/>
    </location>
</feature>
<evidence type="ECO:0000256" key="3">
    <source>
        <dbReference type="ARBA" id="ARBA00009358"/>
    </source>
</evidence>
<evidence type="ECO:0000256" key="7">
    <source>
        <dbReference type="ARBA" id="ARBA00022574"/>
    </source>
</evidence>
<protein>
    <recommendedName>
        <fullName evidence="5">Protein transport protein SEC31</fullName>
    </recommendedName>
    <alternativeName>
        <fullName evidence="4">Protein transport protein sec31</fullName>
    </alternativeName>
</protein>
<dbReference type="PANTHER" id="PTHR13923:SF11">
    <property type="entry name" value="SECRETORY 31, ISOFORM D"/>
    <property type="match status" value="1"/>
</dbReference>
<dbReference type="GO" id="GO:0015031">
    <property type="term" value="P:protein transport"/>
    <property type="evidence" value="ECO:0007669"/>
    <property type="project" value="UniProtKB-KW"/>
</dbReference>
<keyword evidence="8" id="KW-0677">Repeat</keyword>
<dbReference type="InterPro" id="IPR001680">
    <property type="entry name" value="WD40_rpt"/>
</dbReference>
<dbReference type="PROSITE" id="PS00678">
    <property type="entry name" value="WD_REPEATS_1"/>
    <property type="match status" value="1"/>
</dbReference>
<dbReference type="GO" id="GO:0005789">
    <property type="term" value="C:endoplasmic reticulum membrane"/>
    <property type="evidence" value="ECO:0007669"/>
    <property type="project" value="UniProtKB-SubCell"/>
</dbReference>
<evidence type="ECO:0000256" key="10">
    <source>
        <dbReference type="ARBA" id="ARBA00022892"/>
    </source>
</evidence>
<feature type="region of interest" description="Disordered" evidence="17">
    <location>
        <begin position="522"/>
        <end position="619"/>
    </location>
</feature>
<feature type="compositionally biased region" description="Basic and acidic residues" evidence="17">
    <location>
        <begin position="553"/>
        <end position="568"/>
    </location>
</feature>
<sequence length="1275" mass="137739">MAKKLNEIHRTATFAWSPGQQLPLIAAGTVSGTLDDSFSNASELELFKLDLTNSNSSEGLSPAGKVSTNARFNTLRWGHATTEKPYGIIAGGMDSGELELWNPATILEDTSAEAALILRNSTHTGPIRGLDFNPSQSNLLVSAGNNSEVYIWDLINPIKPYTPGNRSSKLDDITSAAWNCQVPHILSTSSTSGYTVVWDLRNRKEIMTLAGSGAGALGGGRRGISSIAWHPDVATQIVTASEDDNSPVITLWDLRHAHSPEKTLAGHRKGVMSVAWCRQDADLLMSTGKDCRTLCWNPRTGDMLGEVSQSSNWAFEVDWCPRNPDLFASASFDGKVNVYSIQGAGHDESAAPTSEQQAAADNAATDDPFSAAILAATPQTQSFALKHPPKWLRRPVGASFSFSGKLVTYNNKAGEAAAKVAASLPPGSAPAVQNIPRTVTITTVITEPEIVKRSEELEQAVDQNALEKLTEERRTQSGEPDESQSWEVLHSLFADDARQQLIRQLGFQNEEIIAAVKKITAKNTEEENKEEDEQVKKDESSSKPEVTQETVTEEEKKEEAVVENKEQEQEQGQGEQQSVEGEEQQEKSTGDEKAPIDTLSGLFQSSGAQSPAEDFFGQQSSGEVTAADITTTPTTATATTSVTEPAPVGSAAAAAAAAAATPSIVAALQIPLELYPKDGSDTDRLITQSLVLGDFNSAVELCLASDRLSDALLLAIYGGSELLARTQKAYFERQASKTSYLRLVENIVNENLSAIVASTSLDEWTSVVVILCTFARTEEFGPLCESLGSRLEEAWFAAIKKNDVEKGQQFRRHATLCYLVAGNLEKVAGIWIIEQEEEKQKEIKEDGGENSNTVGGSSLQNLIEKVTVFRKAIDYEDETLAADQNSSETQPGVYPLGQLYNKYCEYAELMATQGKLDVALRYLNLTPSGYRELMSDRLAVIRDRVYRACVGEGSFGQHRVPTFPFEPTPLLSEKERAIPDGGANGYEGQHLFQQPVQVNPLQQQQQQQQTGPFDTYKPYDPSANAPAVQQPQQPLQQQQQHNAYNNAYNPYEQPVQQQQQQQQPNPYAPITNPLGAAPPNNNYGYGYPAAGQQQQQVPPPTQAGVPPPPPPKGRAPGSANASPSVSHRSASGAWNDPPNISNAHVTRSPAGAQAGPRRVISPFPNQPAPTTAYPPGPGQPQPQQQQSYMQQPPPPNRGMGAPPPPPPTATSAPLPPPPMNAVAPTPLAKQHPHPSPPQQQQQQQQQPGYHHPLGPAPMRATPPPPPVTSMAPPPQ</sequence>
<dbReference type="FunFam" id="2.130.10.10:FF:000526">
    <property type="entry name" value="Protein transport protein SEC31"/>
    <property type="match status" value="1"/>
</dbReference>
<feature type="compositionally biased region" description="Pro residues" evidence="17">
    <location>
        <begin position="1260"/>
        <end position="1275"/>
    </location>
</feature>
<keyword evidence="10" id="KW-0931">ER-Golgi transport</keyword>
<dbReference type="Proteomes" id="UP000646827">
    <property type="component" value="Unassembled WGS sequence"/>
</dbReference>
<feature type="compositionally biased region" description="Low complexity" evidence="17">
    <location>
        <begin position="1238"/>
        <end position="1259"/>
    </location>
</feature>
<evidence type="ECO:0000256" key="1">
    <source>
        <dbReference type="ARBA" id="ARBA00004299"/>
    </source>
</evidence>
<evidence type="ECO:0000256" key="6">
    <source>
        <dbReference type="ARBA" id="ARBA00022448"/>
    </source>
</evidence>
<organism evidence="18 19">
    <name type="scientific">Circinella minor</name>
    <dbReference type="NCBI Taxonomy" id="1195481"/>
    <lineage>
        <taxon>Eukaryota</taxon>
        <taxon>Fungi</taxon>
        <taxon>Fungi incertae sedis</taxon>
        <taxon>Mucoromycota</taxon>
        <taxon>Mucoromycotina</taxon>
        <taxon>Mucoromycetes</taxon>
        <taxon>Mucorales</taxon>
        <taxon>Lichtheimiaceae</taxon>
        <taxon>Circinella</taxon>
    </lineage>
</organism>
<evidence type="ECO:0000256" key="12">
    <source>
        <dbReference type="ARBA" id="ARBA00023136"/>
    </source>
</evidence>
<dbReference type="InterPro" id="IPR036322">
    <property type="entry name" value="WD40_repeat_dom_sf"/>
</dbReference>
<feature type="compositionally biased region" description="Pro residues" evidence="17">
    <location>
        <begin position="1164"/>
        <end position="1180"/>
    </location>
</feature>
<comment type="subcellular location">
    <subcellularLocation>
        <location evidence="1">Cytoplasmic vesicle</location>
        <location evidence="1">COPII-coated vesicle membrane</location>
        <topology evidence="1">Peripheral membrane protein</topology>
        <orientation evidence="1">Cytoplasmic side</orientation>
    </subcellularLocation>
    <subcellularLocation>
        <location evidence="2">Endoplasmic reticulum membrane</location>
        <topology evidence="2">Peripheral membrane protein</topology>
        <orientation evidence="2">Cytoplasmic side</orientation>
    </subcellularLocation>
</comment>
<dbReference type="SUPFAM" id="SSF50978">
    <property type="entry name" value="WD40 repeat-like"/>
    <property type="match status" value="1"/>
</dbReference>
<evidence type="ECO:0000256" key="11">
    <source>
        <dbReference type="ARBA" id="ARBA00022927"/>
    </source>
</evidence>
<dbReference type="GO" id="GO:0007029">
    <property type="term" value="P:endoplasmic reticulum organization"/>
    <property type="evidence" value="ECO:0007669"/>
    <property type="project" value="TreeGrafter"/>
</dbReference>
<comment type="subunit">
    <text evidence="15">The COPII coat is composed of at least 5 proteins: the SEC23/24 complex, the SEC13/31 complex, and the protein SAR1. SEC13 and SEC31 make a 2:2 tetramer that forms the edge element of the COPII outer coat. The tetramer self-assembles in multiple copies to form the complete polyhedral cage. Interacts (via WD 8) with SEC13.</text>
</comment>
<feature type="compositionally biased region" description="Low complexity" evidence="17">
    <location>
        <begin position="1053"/>
        <end position="1063"/>
    </location>
</feature>
<comment type="similarity">
    <text evidence="3">Belongs to the WD repeat SEC31 family.</text>
</comment>
<dbReference type="PANTHER" id="PTHR13923">
    <property type="entry name" value="SEC31-RELATED PROTEIN"/>
    <property type="match status" value="1"/>
</dbReference>
<dbReference type="SMART" id="SM00320">
    <property type="entry name" value="WD40"/>
    <property type="match status" value="5"/>
</dbReference>
<dbReference type="GO" id="GO:0005198">
    <property type="term" value="F:structural molecule activity"/>
    <property type="evidence" value="ECO:0007669"/>
    <property type="project" value="TreeGrafter"/>
</dbReference>
<feature type="compositionally biased region" description="Low complexity" evidence="17">
    <location>
        <begin position="999"/>
        <end position="1009"/>
    </location>
</feature>
<dbReference type="GO" id="GO:0070971">
    <property type="term" value="C:endoplasmic reticulum exit site"/>
    <property type="evidence" value="ECO:0007669"/>
    <property type="project" value="TreeGrafter"/>
</dbReference>
<evidence type="ECO:0000256" key="4">
    <source>
        <dbReference type="ARBA" id="ARBA00013507"/>
    </source>
</evidence>
<dbReference type="InterPro" id="IPR019775">
    <property type="entry name" value="WD40_repeat_CS"/>
</dbReference>
<evidence type="ECO:0000256" key="9">
    <source>
        <dbReference type="ARBA" id="ARBA00022824"/>
    </source>
</evidence>
<evidence type="ECO:0000256" key="13">
    <source>
        <dbReference type="ARBA" id="ARBA00023329"/>
    </source>
</evidence>
<dbReference type="GO" id="GO:0030127">
    <property type="term" value="C:COPII vesicle coat"/>
    <property type="evidence" value="ECO:0007669"/>
    <property type="project" value="TreeGrafter"/>
</dbReference>
<feature type="region of interest" description="Disordered" evidence="17">
    <location>
        <begin position="999"/>
        <end position="1039"/>
    </location>
</feature>
<keyword evidence="13" id="KW-0968">Cytoplasmic vesicle</keyword>
<dbReference type="Gene3D" id="1.25.40.980">
    <property type="match status" value="1"/>
</dbReference>
<keyword evidence="12" id="KW-0472">Membrane</keyword>
<evidence type="ECO:0000256" key="14">
    <source>
        <dbReference type="ARBA" id="ARBA00025471"/>
    </source>
</evidence>
<dbReference type="PROSITE" id="PS50082">
    <property type="entry name" value="WD_REPEATS_2"/>
    <property type="match status" value="1"/>
</dbReference>
<dbReference type="GO" id="GO:0090110">
    <property type="term" value="P:COPII-coated vesicle cargo loading"/>
    <property type="evidence" value="ECO:0007669"/>
    <property type="project" value="TreeGrafter"/>
</dbReference>
<dbReference type="Gene3D" id="1.25.40.1030">
    <property type="match status" value="1"/>
</dbReference>
<dbReference type="Gene3D" id="2.130.10.10">
    <property type="entry name" value="YVTN repeat-like/Quinoprotein amine dehydrogenase"/>
    <property type="match status" value="1"/>
</dbReference>
<dbReference type="EMBL" id="JAEPRB010000063">
    <property type="protein sequence ID" value="KAG2223326.1"/>
    <property type="molecule type" value="Genomic_DNA"/>
</dbReference>
<name>A0A8H7VHN8_9FUNG</name>
<dbReference type="Pfam" id="PF00400">
    <property type="entry name" value="WD40"/>
    <property type="match status" value="2"/>
</dbReference>
<keyword evidence="19" id="KW-1185">Reference proteome</keyword>
<proteinExistence type="inferred from homology"/>
<keyword evidence="9" id="KW-0256">Endoplasmic reticulum</keyword>
<evidence type="ECO:0000256" key="2">
    <source>
        <dbReference type="ARBA" id="ARBA00004397"/>
    </source>
</evidence>
<feature type="compositionally biased region" description="Pro residues" evidence="17">
    <location>
        <begin position="1097"/>
        <end position="1113"/>
    </location>
</feature>